<keyword evidence="1" id="KW-0343">GTPase activation</keyword>
<protein>
    <recommendedName>
        <fullName evidence="2">Rab-GAP TBC domain-containing protein</fullName>
    </recommendedName>
</protein>
<dbReference type="EMBL" id="KL363225">
    <property type="protein sequence ID" value="KFD52667.1"/>
    <property type="molecule type" value="Genomic_DNA"/>
</dbReference>
<dbReference type="GO" id="GO:0005096">
    <property type="term" value="F:GTPase activator activity"/>
    <property type="evidence" value="ECO:0007669"/>
    <property type="project" value="UniProtKB-KW"/>
</dbReference>
<dbReference type="InterPro" id="IPR035969">
    <property type="entry name" value="Rab-GAP_TBC_sf"/>
</dbReference>
<dbReference type="PANTHER" id="PTHR22957">
    <property type="entry name" value="TBC1 DOMAIN FAMILY MEMBER GTPASE-ACTIVATING PROTEIN"/>
    <property type="match status" value="1"/>
</dbReference>
<gene>
    <name evidence="3" type="ORF">M513_06514</name>
    <name evidence="4" type="ORF">M514_06514</name>
</gene>
<dbReference type="PANTHER" id="PTHR22957:SF333">
    <property type="entry name" value="TBC1 DOMAIN FAMILY MEMBER 25"/>
    <property type="match status" value="1"/>
</dbReference>
<reference evidence="3 5" key="1">
    <citation type="journal article" date="2014" name="Nat. Genet.">
        <title>Genome and transcriptome of the porcine whipworm Trichuris suis.</title>
        <authorList>
            <person name="Jex A.R."/>
            <person name="Nejsum P."/>
            <person name="Schwarz E.M."/>
            <person name="Hu L."/>
            <person name="Young N.D."/>
            <person name="Hall R.S."/>
            <person name="Korhonen P.K."/>
            <person name="Liao S."/>
            <person name="Thamsborg S."/>
            <person name="Xia J."/>
            <person name="Xu P."/>
            <person name="Wang S."/>
            <person name="Scheerlinck J.P."/>
            <person name="Hofmann A."/>
            <person name="Sternberg P.W."/>
            <person name="Wang J."/>
            <person name="Gasser R.B."/>
        </authorList>
    </citation>
    <scope>NUCLEOTIDE SEQUENCE [LARGE SCALE GENOMIC DNA]</scope>
    <source>
        <strain evidence="4">DCEP-RM93F</strain>
        <strain evidence="3">DCEP-RM93M</strain>
    </source>
</reference>
<dbReference type="PROSITE" id="PS50086">
    <property type="entry name" value="TBC_RABGAP"/>
    <property type="match status" value="1"/>
</dbReference>
<feature type="domain" description="Rab-GAP TBC" evidence="2">
    <location>
        <begin position="1"/>
        <end position="101"/>
    </location>
</feature>
<evidence type="ECO:0000259" key="2">
    <source>
        <dbReference type="PROSITE" id="PS50086"/>
    </source>
</evidence>
<evidence type="ECO:0000313" key="4">
    <source>
        <dbReference type="EMBL" id="KFD63828.1"/>
    </source>
</evidence>
<dbReference type="InterPro" id="IPR000195">
    <property type="entry name" value="Rab-GAP-TBC_dom"/>
</dbReference>
<evidence type="ECO:0000313" key="5">
    <source>
        <dbReference type="Proteomes" id="UP000030764"/>
    </source>
</evidence>
<organism evidence="3 5">
    <name type="scientific">Trichuris suis</name>
    <name type="common">pig whipworm</name>
    <dbReference type="NCBI Taxonomy" id="68888"/>
    <lineage>
        <taxon>Eukaryota</taxon>
        <taxon>Metazoa</taxon>
        <taxon>Ecdysozoa</taxon>
        <taxon>Nematoda</taxon>
        <taxon>Enoplea</taxon>
        <taxon>Dorylaimia</taxon>
        <taxon>Trichinellida</taxon>
        <taxon>Trichuridae</taxon>
        <taxon>Trichuris</taxon>
    </lineage>
</organism>
<sequence>MSDLASPLLVVMNNEALAYICFCALMKRLRRNFQLNGRMMTRKFKDLCELLEHYDPGFYEYLREAHADDLLFCYRWLLLELKREFTFDDALMLMEVNWASLPADPPEKELDLCCGASVKSCQLLCSSCVNMTCSCAALRQYNREIDQSISNDEPVYRNSFSESNRMFSFGQDDSLDSGRPIYFQSRHRFDSLSSCQSCPACLADPSGRTVTITASVTPTQNITWMHEEICAIPLSTHNSCTLSSRSEQPSQQKCGRLNDSQNGCALEDTKVKSRRTSTTTNCSATAAANVIDSGFCESQAFNTMTDLTSKASVADVAGINRLDKEDVAPEGGRQELMVDQLGGGNPFLMFVCVALFLEHRDLIMERKMDFNDIAMYFDSLMKRHNVRKVLQQARIFYSEYRSNGGAQRTTDVVHLSEQRRAN</sequence>
<accession>A0A085M621</accession>
<proteinExistence type="predicted"/>
<keyword evidence="5" id="KW-1185">Reference proteome</keyword>
<dbReference type="Proteomes" id="UP000030758">
    <property type="component" value="Unassembled WGS sequence"/>
</dbReference>
<dbReference type="SUPFAM" id="SSF47923">
    <property type="entry name" value="Ypt/Rab-GAP domain of gyp1p"/>
    <property type="match status" value="1"/>
</dbReference>
<dbReference type="Proteomes" id="UP000030764">
    <property type="component" value="Unassembled WGS sequence"/>
</dbReference>
<dbReference type="Pfam" id="PF00566">
    <property type="entry name" value="RabGAP-TBC"/>
    <property type="match status" value="1"/>
</dbReference>
<evidence type="ECO:0000313" key="3">
    <source>
        <dbReference type="EMBL" id="KFD52667.1"/>
    </source>
</evidence>
<dbReference type="AlphaFoldDB" id="A0A085M621"/>
<name>A0A085M621_9BILA</name>
<dbReference type="Gene3D" id="1.10.472.80">
    <property type="entry name" value="Ypt/Rab-GAP domain of gyp1p, domain 3"/>
    <property type="match status" value="2"/>
</dbReference>
<dbReference type="EMBL" id="KL367565">
    <property type="protein sequence ID" value="KFD63828.1"/>
    <property type="molecule type" value="Genomic_DNA"/>
</dbReference>
<evidence type="ECO:0000256" key="1">
    <source>
        <dbReference type="ARBA" id="ARBA00022468"/>
    </source>
</evidence>